<dbReference type="Proteomes" id="UP000186141">
    <property type="component" value="Unassembled WGS sequence"/>
</dbReference>
<organism evidence="1 2">
    <name type="scientific">Gemmobacter megaterium</name>
    <dbReference type="NCBI Taxonomy" id="1086013"/>
    <lineage>
        <taxon>Bacteria</taxon>
        <taxon>Pseudomonadati</taxon>
        <taxon>Pseudomonadota</taxon>
        <taxon>Alphaproteobacteria</taxon>
        <taxon>Rhodobacterales</taxon>
        <taxon>Paracoccaceae</taxon>
        <taxon>Gemmobacter</taxon>
    </lineage>
</organism>
<dbReference type="OrthoDB" id="7692406at2"/>
<evidence type="ECO:0000313" key="2">
    <source>
        <dbReference type="Proteomes" id="UP000186141"/>
    </source>
</evidence>
<protein>
    <submittedName>
        <fullName evidence="1">Uncharacterized protein</fullName>
    </submittedName>
</protein>
<accession>A0A1N7QIG8</accession>
<dbReference type="RefSeq" id="WP_083701366.1">
    <property type="nucleotide sequence ID" value="NZ_BMEH01000012.1"/>
</dbReference>
<gene>
    <name evidence="1" type="ORF">SAMN05421774_11241</name>
</gene>
<reference evidence="1 2" key="1">
    <citation type="submission" date="2017-01" db="EMBL/GenBank/DDBJ databases">
        <authorList>
            <person name="Mah S.A."/>
            <person name="Swanson W.J."/>
            <person name="Moy G.W."/>
            <person name="Vacquier V.D."/>
        </authorList>
    </citation>
    <scope>NUCLEOTIDE SEQUENCE [LARGE SCALE GENOMIC DNA]</scope>
    <source>
        <strain evidence="1 2">DSM 26375</strain>
    </source>
</reference>
<evidence type="ECO:0000313" key="1">
    <source>
        <dbReference type="EMBL" id="SIT22680.1"/>
    </source>
</evidence>
<dbReference type="STRING" id="1086013.SAMN05421774_11241"/>
<dbReference type="EMBL" id="FTOT01000012">
    <property type="protein sequence ID" value="SIT22680.1"/>
    <property type="molecule type" value="Genomic_DNA"/>
</dbReference>
<sequence length="234" mass="25389">MEQNAAALVASRAGLRKGAGMMDTGNTDTHEATGREAVRELFVQRLATSGLQRGKGANGKPMTEAEHEALMQRLVTHLAYLSRPSLVALADEVLRAAGGPKRNVWPSEVLIRQMAAGKEDRPPAIPDIVRSWLASVAGPRAEASGYLVQLYRHLIAHPRPVMPHDLTLCQRQAVEDRSMRDRVQERIALGVASDADRAWLRRLVDDEAAAREIVARGDQARAARAQAASQGDAA</sequence>
<dbReference type="AlphaFoldDB" id="A0A1N7QIG8"/>
<proteinExistence type="predicted"/>
<name>A0A1N7QIG8_9RHOB</name>
<keyword evidence="2" id="KW-1185">Reference proteome</keyword>